<dbReference type="InterPro" id="IPR011079">
    <property type="entry name" value="Ala_racemase_C"/>
</dbReference>
<dbReference type="InterPro" id="IPR029066">
    <property type="entry name" value="PLP-binding_barrel"/>
</dbReference>
<evidence type="ECO:0000313" key="8">
    <source>
        <dbReference type="EMBL" id="GGO96510.1"/>
    </source>
</evidence>
<organism evidence="8 9">
    <name type="scientific">Actinomyces gaoshouyii</name>
    <dbReference type="NCBI Taxonomy" id="1960083"/>
    <lineage>
        <taxon>Bacteria</taxon>
        <taxon>Bacillati</taxon>
        <taxon>Actinomycetota</taxon>
        <taxon>Actinomycetes</taxon>
        <taxon>Actinomycetales</taxon>
        <taxon>Actinomycetaceae</taxon>
        <taxon>Actinomyces</taxon>
    </lineage>
</organism>
<dbReference type="GO" id="GO:0005829">
    <property type="term" value="C:cytosol"/>
    <property type="evidence" value="ECO:0007669"/>
    <property type="project" value="TreeGrafter"/>
</dbReference>
<keyword evidence="2 4" id="KW-0663">Pyridoxal phosphate</keyword>
<protein>
    <recommendedName>
        <fullName evidence="4">Alanine racemase</fullName>
        <ecNumber evidence="4">5.1.1.1</ecNumber>
    </recommendedName>
</protein>
<evidence type="ECO:0000259" key="7">
    <source>
        <dbReference type="SMART" id="SM01005"/>
    </source>
</evidence>
<evidence type="ECO:0000256" key="1">
    <source>
        <dbReference type="ARBA" id="ARBA00001933"/>
    </source>
</evidence>
<sequence length="447" mass="45331">MSATTPSTAPPIPATTSRAVIDLGAIAHNAAVLARAAGTAWMAVVKADAYGHGLEPVARACLGAGAAWLGVAQLAEALHLRSLLDATGIARPAPALRLLPTPDAPRILTWLAPVLTPEDAAAPGSPLRAAIAADLDLSVSTPDQARAIAAAADAEGRAARVHLKVDTGMSRAGTTDGELPALASALVGAERAGSLAVVGLWSHLSRADEPDSGSTEDHLARFRAADAGVTAVGLAPVVRHLAATGGLLWHPDARLDLVRAGIGLYGLSPDPAVATSAELGLRPTMRLEAPLALVKRIPAGQAVSYGGTWTAPTSRWVGLVPLGYADGIPRAASGAPVTVIPSPVGSSVSADAAVPPPIRTRIVGRVCMDQVVIDLGPAARADGPAGGEPPARAGDTAVLWGDGADPACIPTVDEWAAVCGTINYEIVTRLGARVPRIYLGVDWEDRV</sequence>
<feature type="binding site" evidence="4 6">
    <location>
        <position position="368"/>
    </location>
    <ligand>
        <name>substrate</name>
    </ligand>
</feature>
<comment type="caution">
    <text evidence="8">The sequence shown here is derived from an EMBL/GenBank/DDBJ whole genome shotgun (WGS) entry which is preliminary data.</text>
</comment>
<dbReference type="InterPro" id="IPR001608">
    <property type="entry name" value="Ala_racemase_N"/>
</dbReference>
<evidence type="ECO:0000256" key="6">
    <source>
        <dbReference type="PIRSR" id="PIRSR600821-52"/>
    </source>
</evidence>
<keyword evidence="9" id="KW-1185">Reference proteome</keyword>
<evidence type="ECO:0000313" key="9">
    <source>
        <dbReference type="Proteomes" id="UP000614239"/>
    </source>
</evidence>
<comment type="catalytic activity">
    <reaction evidence="4">
        <text>L-alanine = D-alanine</text>
        <dbReference type="Rhea" id="RHEA:20249"/>
        <dbReference type="ChEBI" id="CHEBI:57416"/>
        <dbReference type="ChEBI" id="CHEBI:57972"/>
        <dbReference type="EC" id="5.1.1.1"/>
    </reaction>
</comment>
<feature type="active site" description="Proton acceptor; specific for L-alanine" evidence="4">
    <location>
        <position position="305"/>
    </location>
</feature>
<comment type="pathway">
    <text evidence="4">Amino-acid biosynthesis; D-alanine biosynthesis; D-alanine from L-alanine: step 1/1.</text>
</comment>
<feature type="active site" description="Proton acceptor; specific for D-alanine" evidence="4">
    <location>
        <position position="46"/>
    </location>
</feature>
<dbReference type="Gene3D" id="2.40.37.10">
    <property type="entry name" value="Lyase, Ornithine Decarboxylase, Chain A, domain 1"/>
    <property type="match status" value="1"/>
</dbReference>
<proteinExistence type="inferred from homology"/>
<evidence type="ECO:0000256" key="2">
    <source>
        <dbReference type="ARBA" id="ARBA00022898"/>
    </source>
</evidence>
<dbReference type="InterPro" id="IPR009006">
    <property type="entry name" value="Ala_racemase/Decarboxylase_C"/>
</dbReference>
<dbReference type="RefSeq" id="WP_080461914.1">
    <property type="nucleotide sequence ID" value="NZ_BMNJ01000002.1"/>
</dbReference>
<dbReference type="EC" id="5.1.1.1" evidence="4"/>
<name>A0A8H9LEH6_9ACTO</name>
<dbReference type="Pfam" id="PF00842">
    <property type="entry name" value="Ala_racemase_C"/>
    <property type="match status" value="1"/>
</dbReference>
<dbReference type="GO" id="GO:0009252">
    <property type="term" value="P:peptidoglycan biosynthetic process"/>
    <property type="evidence" value="ECO:0007669"/>
    <property type="project" value="TreeGrafter"/>
</dbReference>
<evidence type="ECO:0000256" key="4">
    <source>
        <dbReference type="HAMAP-Rule" id="MF_01201"/>
    </source>
</evidence>
<keyword evidence="3 4" id="KW-0413">Isomerase</keyword>
<evidence type="ECO:0000256" key="5">
    <source>
        <dbReference type="PIRSR" id="PIRSR600821-50"/>
    </source>
</evidence>
<dbReference type="SUPFAM" id="SSF50621">
    <property type="entry name" value="Alanine racemase C-terminal domain-like"/>
    <property type="match status" value="1"/>
</dbReference>
<dbReference type="Proteomes" id="UP000614239">
    <property type="component" value="Unassembled WGS sequence"/>
</dbReference>
<dbReference type="GO" id="GO:0030170">
    <property type="term" value="F:pyridoxal phosphate binding"/>
    <property type="evidence" value="ECO:0007669"/>
    <property type="project" value="UniProtKB-UniRule"/>
</dbReference>
<dbReference type="SUPFAM" id="SSF51419">
    <property type="entry name" value="PLP-binding barrel"/>
    <property type="match status" value="1"/>
</dbReference>
<dbReference type="PROSITE" id="PS00395">
    <property type="entry name" value="ALANINE_RACEMASE"/>
    <property type="match status" value="1"/>
</dbReference>
<dbReference type="PRINTS" id="PR00992">
    <property type="entry name" value="ALARACEMASE"/>
</dbReference>
<dbReference type="GO" id="GO:0030632">
    <property type="term" value="P:D-alanine biosynthetic process"/>
    <property type="evidence" value="ECO:0007669"/>
    <property type="project" value="UniProtKB-UniRule"/>
</dbReference>
<reference evidence="8" key="2">
    <citation type="submission" date="2020-09" db="EMBL/GenBank/DDBJ databases">
        <authorList>
            <person name="Sun Q."/>
            <person name="Zhou Y."/>
        </authorList>
    </citation>
    <scope>NUCLEOTIDE SEQUENCE</scope>
    <source>
        <strain evidence="8">CGMCC 4.7372</strain>
    </source>
</reference>
<dbReference type="Gene3D" id="3.20.20.10">
    <property type="entry name" value="Alanine racemase"/>
    <property type="match status" value="1"/>
</dbReference>
<dbReference type="NCBIfam" id="TIGR00492">
    <property type="entry name" value="alr"/>
    <property type="match status" value="1"/>
</dbReference>
<feature type="domain" description="Alanine racemase C-terminal" evidence="7">
    <location>
        <begin position="284"/>
        <end position="439"/>
    </location>
</feature>
<comment type="similarity">
    <text evidence="4">Belongs to the alanine racemase family.</text>
</comment>
<dbReference type="AlphaFoldDB" id="A0A8H9LEH6"/>
<dbReference type="SMART" id="SM01005">
    <property type="entry name" value="Ala_racemase_C"/>
    <property type="match status" value="1"/>
</dbReference>
<feature type="modified residue" description="N6-(pyridoxal phosphate)lysine" evidence="4 5">
    <location>
        <position position="46"/>
    </location>
</feature>
<feature type="binding site" evidence="4 6">
    <location>
        <position position="171"/>
    </location>
    <ligand>
        <name>substrate</name>
    </ligand>
</feature>
<dbReference type="EMBL" id="BMNJ01000002">
    <property type="protein sequence ID" value="GGO96510.1"/>
    <property type="molecule type" value="Genomic_DNA"/>
</dbReference>
<dbReference type="CDD" id="cd00430">
    <property type="entry name" value="PLPDE_III_AR"/>
    <property type="match status" value="1"/>
</dbReference>
<dbReference type="PANTHER" id="PTHR30511">
    <property type="entry name" value="ALANINE RACEMASE"/>
    <property type="match status" value="1"/>
</dbReference>
<gene>
    <name evidence="8" type="primary">alr</name>
    <name evidence="8" type="ORF">GCM10011612_06880</name>
</gene>
<dbReference type="HAMAP" id="MF_01201">
    <property type="entry name" value="Ala_racemase"/>
    <property type="match status" value="1"/>
</dbReference>
<dbReference type="OrthoDB" id="9813814at2"/>
<dbReference type="UniPathway" id="UPA00042">
    <property type="reaction ID" value="UER00497"/>
</dbReference>
<dbReference type="InterPro" id="IPR020622">
    <property type="entry name" value="Ala_racemase_pyridoxalP-BS"/>
</dbReference>
<comment type="cofactor">
    <cofactor evidence="1 4 5">
        <name>pyridoxal 5'-phosphate</name>
        <dbReference type="ChEBI" id="CHEBI:597326"/>
    </cofactor>
</comment>
<reference evidence="8" key="1">
    <citation type="journal article" date="2014" name="Int. J. Syst. Evol. Microbiol.">
        <title>Complete genome sequence of Corynebacterium casei LMG S-19264T (=DSM 44701T), isolated from a smear-ripened cheese.</title>
        <authorList>
            <consortium name="US DOE Joint Genome Institute (JGI-PGF)"/>
            <person name="Walter F."/>
            <person name="Albersmeier A."/>
            <person name="Kalinowski J."/>
            <person name="Ruckert C."/>
        </authorList>
    </citation>
    <scope>NUCLEOTIDE SEQUENCE</scope>
    <source>
        <strain evidence="8">CGMCC 4.7372</strain>
    </source>
</reference>
<comment type="function">
    <text evidence="4">Catalyzes the interconversion of L-alanine and D-alanine. May also act on other amino acids.</text>
</comment>
<dbReference type="PANTHER" id="PTHR30511:SF0">
    <property type="entry name" value="ALANINE RACEMASE, CATABOLIC-RELATED"/>
    <property type="match status" value="1"/>
</dbReference>
<evidence type="ECO:0000256" key="3">
    <source>
        <dbReference type="ARBA" id="ARBA00023235"/>
    </source>
</evidence>
<dbReference type="InterPro" id="IPR000821">
    <property type="entry name" value="Ala_racemase"/>
</dbReference>
<dbReference type="Pfam" id="PF01168">
    <property type="entry name" value="Ala_racemase_N"/>
    <property type="match status" value="1"/>
</dbReference>
<accession>A0A8H9LEH6</accession>
<dbReference type="GO" id="GO:0008784">
    <property type="term" value="F:alanine racemase activity"/>
    <property type="evidence" value="ECO:0007669"/>
    <property type="project" value="UniProtKB-UniRule"/>
</dbReference>